<keyword evidence="3" id="KW-0804">Transcription</keyword>
<keyword evidence="2" id="KW-0805">Transcription regulation</keyword>
<dbReference type="GO" id="GO:0005634">
    <property type="term" value="C:nucleus"/>
    <property type="evidence" value="ECO:0007669"/>
    <property type="project" value="TreeGrafter"/>
</dbReference>
<dbReference type="GO" id="GO:0000978">
    <property type="term" value="F:RNA polymerase II cis-regulatory region sequence-specific DNA binding"/>
    <property type="evidence" value="ECO:0007669"/>
    <property type="project" value="TreeGrafter"/>
</dbReference>
<feature type="coiled-coil region" evidence="5">
    <location>
        <begin position="64"/>
        <end position="91"/>
    </location>
</feature>
<evidence type="ECO:0000256" key="6">
    <source>
        <dbReference type="SAM" id="MobiDB-lite"/>
    </source>
</evidence>
<keyword evidence="4" id="KW-0539">Nucleus</keyword>
<dbReference type="SUPFAM" id="SSF57701">
    <property type="entry name" value="Zn2/Cys6 DNA-binding domain"/>
    <property type="match status" value="1"/>
</dbReference>
<sequence>MFLNLALGQAISSLRPRTKRVQVSQPCDWCRVHRTKCDKSRPCRNCAARGAPWGRKQSAEVRSLPQAFKEIQRLTQRVRELELELARHDARTDILPGSETLLSAATPAESIAEPVAPSTPFSSPSKAEVREHDGDQPKRLWEGVFASTTFSFPKQVRATSREYVPDPGTQRLDGSRQAQGGDAWPGMAPAGYLSASQEEYFLGVFWQSHHCSLRIVDEASSRKASALVDILVALCMQYDMAFLHPRHPHDQQRSARDVGVNDDSLAGWSHYRRFRVMLESEMERPTISTLQGLVFSVIYLCCANFQNTAHHMLALAVRIGYTRGLHLEPPDDMPRSERELRDRLWWAVYTTETKTCMKLGRPWSHPEAPTPHTLPADDYELALRSGSYTACITVDGSTITWLAYTRQNARLVLAARNTYVSFFEQCACILGRLRKERRRLLKRHMVGPEGLNAWVRDLPAAMKTQRTEDGVPLSTDKSRLDIEMITPSWLQRQRLFLELLYHAFMINLHRPFITFPSSSSTPGLLTTTHATMAARHSIAITCIIHQVMSETDLLRGWHEAFQQQWNAAITMVGFLLASSPSSLSSPSSSSSSSSSSSFCTSAPALSFDAKSSVSGCRAALTRAIDVFEAFGRHFSVGTSAAHAVRSLLSKVGIVLDGADACEQQQRLTNPSPATPFYPDITSMTDEDVAAAVREMLAGTIDMMYSADSFQAMGDHYMGTEPWSSGFY</sequence>
<proteinExistence type="predicted"/>
<dbReference type="GO" id="GO:0000435">
    <property type="term" value="P:positive regulation of transcription from RNA polymerase II promoter by galactose"/>
    <property type="evidence" value="ECO:0007669"/>
    <property type="project" value="TreeGrafter"/>
</dbReference>
<evidence type="ECO:0000256" key="4">
    <source>
        <dbReference type="ARBA" id="ARBA00023242"/>
    </source>
</evidence>
<dbReference type="PANTHER" id="PTHR47424:SF12">
    <property type="entry name" value="TRANSCRIPTION FACTOR ASQA"/>
    <property type="match status" value="1"/>
</dbReference>
<dbReference type="AlphaFoldDB" id="A0AAN7CTL2"/>
<evidence type="ECO:0000256" key="1">
    <source>
        <dbReference type="ARBA" id="ARBA00022723"/>
    </source>
</evidence>
<gene>
    <name evidence="8" type="ORF">C7999DRAFT_41063</name>
</gene>
<evidence type="ECO:0000259" key="7">
    <source>
        <dbReference type="SMART" id="SM00906"/>
    </source>
</evidence>
<evidence type="ECO:0000256" key="3">
    <source>
        <dbReference type="ARBA" id="ARBA00023163"/>
    </source>
</evidence>
<keyword evidence="5" id="KW-0175">Coiled coil</keyword>
<feature type="domain" description="Xylanolytic transcriptional activator regulatory" evidence="7">
    <location>
        <begin position="309"/>
        <end position="381"/>
    </location>
</feature>
<evidence type="ECO:0000256" key="2">
    <source>
        <dbReference type="ARBA" id="ARBA00023015"/>
    </source>
</evidence>
<reference evidence="8" key="1">
    <citation type="journal article" date="2023" name="Mol. Phylogenet. Evol.">
        <title>Genome-scale phylogeny and comparative genomics of the fungal order Sordariales.</title>
        <authorList>
            <person name="Hensen N."/>
            <person name="Bonometti L."/>
            <person name="Westerberg I."/>
            <person name="Brannstrom I.O."/>
            <person name="Guillou S."/>
            <person name="Cros-Aarteil S."/>
            <person name="Calhoun S."/>
            <person name="Haridas S."/>
            <person name="Kuo A."/>
            <person name="Mondo S."/>
            <person name="Pangilinan J."/>
            <person name="Riley R."/>
            <person name="LaButti K."/>
            <person name="Andreopoulos B."/>
            <person name="Lipzen A."/>
            <person name="Chen C."/>
            <person name="Yan M."/>
            <person name="Daum C."/>
            <person name="Ng V."/>
            <person name="Clum A."/>
            <person name="Steindorff A."/>
            <person name="Ohm R.A."/>
            <person name="Martin F."/>
            <person name="Silar P."/>
            <person name="Natvig D.O."/>
            <person name="Lalanne C."/>
            <person name="Gautier V."/>
            <person name="Ament-Velasquez S.L."/>
            <person name="Kruys A."/>
            <person name="Hutchinson M.I."/>
            <person name="Powell A.J."/>
            <person name="Barry K."/>
            <person name="Miller A.N."/>
            <person name="Grigoriev I.V."/>
            <person name="Debuchy R."/>
            <person name="Gladieux P."/>
            <person name="Hiltunen Thoren M."/>
            <person name="Johannesson H."/>
        </authorList>
    </citation>
    <scope>NUCLEOTIDE SEQUENCE</scope>
    <source>
        <strain evidence="8">CBS 359.72</strain>
    </source>
</reference>
<dbReference type="Pfam" id="PF04082">
    <property type="entry name" value="Fungal_trans"/>
    <property type="match status" value="1"/>
</dbReference>
<dbReference type="GO" id="GO:0000981">
    <property type="term" value="F:DNA-binding transcription factor activity, RNA polymerase II-specific"/>
    <property type="evidence" value="ECO:0007669"/>
    <property type="project" value="InterPro"/>
</dbReference>
<dbReference type="CDD" id="cd00067">
    <property type="entry name" value="GAL4"/>
    <property type="match status" value="1"/>
</dbReference>
<dbReference type="GO" id="GO:0006351">
    <property type="term" value="P:DNA-templated transcription"/>
    <property type="evidence" value="ECO:0007669"/>
    <property type="project" value="InterPro"/>
</dbReference>
<dbReference type="Gene3D" id="4.10.240.10">
    <property type="entry name" value="Zn(2)-C6 fungal-type DNA-binding domain"/>
    <property type="match status" value="1"/>
</dbReference>
<evidence type="ECO:0000313" key="9">
    <source>
        <dbReference type="Proteomes" id="UP001303647"/>
    </source>
</evidence>
<protein>
    <recommendedName>
        <fullName evidence="7">Xylanolytic transcriptional activator regulatory domain-containing protein</fullName>
    </recommendedName>
</protein>
<dbReference type="GO" id="GO:0008270">
    <property type="term" value="F:zinc ion binding"/>
    <property type="evidence" value="ECO:0007669"/>
    <property type="project" value="InterPro"/>
</dbReference>
<comment type="caution">
    <text evidence="8">The sequence shown here is derived from an EMBL/GenBank/DDBJ whole genome shotgun (WGS) entry which is preliminary data.</text>
</comment>
<name>A0AAN7CTL2_9PEZI</name>
<evidence type="ECO:0000313" key="8">
    <source>
        <dbReference type="EMBL" id="KAK4247631.1"/>
    </source>
</evidence>
<dbReference type="Proteomes" id="UP001303647">
    <property type="component" value="Unassembled WGS sequence"/>
</dbReference>
<dbReference type="PANTHER" id="PTHR47424">
    <property type="entry name" value="REGULATORY PROTEIN GAL4"/>
    <property type="match status" value="1"/>
</dbReference>
<dbReference type="EMBL" id="MU857650">
    <property type="protein sequence ID" value="KAK4247631.1"/>
    <property type="molecule type" value="Genomic_DNA"/>
</dbReference>
<feature type="region of interest" description="Disordered" evidence="6">
    <location>
        <begin position="108"/>
        <end position="134"/>
    </location>
</feature>
<dbReference type="InterPro" id="IPR007219">
    <property type="entry name" value="XnlR_reg_dom"/>
</dbReference>
<keyword evidence="1" id="KW-0479">Metal-binding</keyword>
<evidence type="ECO:0000256" key="5">
    <source>
        <dbReference type="SAM" id="Coils"/>
    </source>
</evidence>
<dbReference type="InterPro" id="IPR036864">
    <property type="entry name" value="Zn2-C6_fun-type_DNA-bd_sf"/>
</dbReference>
<dbReference type="InterPro" id="IPR001138">
    <property type="entry name" value="Zn2Cys6_DnaBD"/>
</dbReference>
<accession>A0AAN7CTL2</accession>
<keyword evidence="9" id="KW-1185">Reference proteome</keyword>
<organism evidence="8 9">
    <name type="scientific">Corynascus novoguineensis</name>
    <dbReference type="NCBI Taxonomy" id="1126955"/>
    <lineage>
        <taxon>Eukaryota</taxon>
        <taxon>Fungi</taxon>
        <taxon>Dikarya</taxon>
        <taxon>Ascomycota</taxon>
        <taxon>Pezizomycotina</taxon>
        <taxon>Sordariomycetes</taxon>
        <taxon>Sordariomycetidae</taxon>
        <taxon>Sordariales</taxon>
        <taxon>Chaetomiaceae</taxon>
        <taxon>Corynascus</taxon>
    </lineage>
</organism>
<reference evidence="8" key="2">
    <citation type="submission" date="2023-05" db="EMBL/GenBank/DDBJ databases">
        <authorList>
            <consortium name="Lawrence Berkeley National Laboratory"/>
            <person name="Steindorff A."/>
            <person name="Hensen N."/>
            <person name="Bonometti L."/>
            <person name="Westerberg I."/>
            <person name="Brannstrom I.O."/>
            <person name="Guillou S."/>
            <person name="Cros-Aarteil S."/>
            <person name="Calhoun S."/>
            <person name="Haridas S."/>
            <person name="Kuo A."/>
            <person name="Mondo S."/>
            <person name="Pangilinan J."/>
            <person name="Riley R."/>
            <person name="Labutti K."/>
            <person name="Andreopoulos B."/>
            <person name="Lipzen A."/>
            <person name="Chen C."/>
            <person name="Yanf M."/>
            <person name="Daum C."/>
            <person name="Ng V."/>
            <person name="Clum A."/>
            <person name="Ohm R."/>
            <person name="Martin F."/>
            <person name="Silar P."/>
            <person name="Natvig D."/>
            <person name="Lalanne C."/>
            <person name="Gautier V."/>
            <person name="Ament-Velasquez S.L."/>
            <person name="Kruys A."/>
            <person name="Hutchinson M.I."/>
            <person name="Powell A.J."/>
            <person name="Barry K."/>
            <person name="Miller A.N."/>
            <person name="Grigoriev I.V."/>
            <person name="Debuchy R."/>
            <person name="Gladieux P."/>
            <person name="Thoren M.H."/>
            <person name="Johannesson H."/>
        </authorList>
    </citation>
    <scope>NUCLEOTIDE SEQUENCE</scope>
    <source>
        <strain evidence="8">CBS 359.72</strain>
    </source>
</reference>
<dbReference type="Pfam" id="PF00172">
    <property type="entry name" value="Zn_clus"/>
    <property type="match status" value="1"/>
</dbReference>
<dbReference type="InterPro" id="IPR051127">
    <property type="entry name" value="Fungal_SecMet_Regulators"/>
</dbReference>
<dbReference type="SMART" id="SM00906">
    <property type="entry name" value="Fungal_trans"/>
    <property type="match status" value="1"/>
</dbReference>
<dbReference type="CDD" id="cd12148">
    <property type="entry name" value="fungal_TF_MHR"/>
    <property type="match status" value="1"/>
</dbReference>